<keyword evidence="4" id="KW-1185">Reference proteome</keyword>
<evidence type="ECO:0000259" key="2">
    <source>
        <dbReference type="Pfam" id="PF13463"/>
    </source>
</evidence>
<dbReference type="GO" id="GO:0003700">
    <property type="term" value="F:DNA-binding transcription factor activity"/>
    <property type="evidence" value="ECO:0007669"/>
    <property type="project" value="InterPro"/>
</dbReference>
<protein>
    <submittedName>
        <fullName evidence="3">Winged helix DNA-binding protein</fullName>
    </submittedName>
</protein>
<comment type="caution">
    <text evidence="3">The sequence shown here is derived from an EMBL/GenBank/DDBJ whole genome shotgun (WGS) entry which is preliminary data.</text>
</comment>
<keyword evidence="3" id="KW-0238">DNA-binding</keyword>
<dbReference type="Gene3D" id="1.10.10.10">
    <property type="entry name" value="Winged helix-like DNA-binding domain superfamily/Winged helix DNA-binding domain"/>
    <property type="match status" value="1"/>
</dbReference>
<dbReference type="GO" id="GO:0003677">
    <property type="term" value="F:DNA binding"/>
    <property type="evidence" value="ECO:0007669"/>
    <property type="project" value="UniProtKB-KW"/>
</dbReference>
<name>A0A7X1FYI3_9SPHN</name>
<dbReference type="RefSeq" id="WP_185679206.1">
    <property type="nucleotide sequence ID" value="NZ_JACLAX010000007.1"/>
</dbReference>
<organism evidence="3 4">
    <name type="scientific">Novosphingobium piscinae</name>
    <dbReference type="NCBI Taxonomy" id="1507448"/>
    <lineage>
        <taxon>Bacteria</taxon>
        <taxon>Pseudomonadati</taxon>
        <taxon>Pseudomonadota</taxon>
        <taxon>Alphaproteobacteria</taxon>
        <taxon>Sphingomonadales</taxon>
        <taxon>Sphingomonadaceae</taxon>
        <taxon>Novosphingobium</taxon>
    </lineage>
</organism>
<dbReference type="InterPro" id="IPR000835">
    <property type="entry name" value="HTH_MarR-typ"/>
</dbReference>
<evidence type="ECO:0000313" key="4">
    <source>
        <dbReference type="Proteomes" id="UP000551327"/>
    </source>
</evidence>
<accession>A0A7X1FYI3</accession>
<gene>
    <name evidence="3" type="ORF">H7F53_09360</name>
</gene>
<reference evidence="3 4" key="1">
    <citation type="submission" date="2020-08" db="EMBL/GenBank/DDBJ databases">
        <title>The genome sequence of type strain Novosphingobium piscinae KCTC 42194.</title>
        <authorList>
            <person name="Liu Y."/>
        </authorList>
    </citation>
    <scope>NUCLEOTIDE SEQUENCE [LARGE SCALE GENOMIC DNA]</scope>
    <source>
        <strain evidence="3 4">KCTC 42194</strain>
    </source>
</reference>
<evidence type="ECO:0000256" key="1">
    <source>
        <dbReference type="SAM" id="MobiDB-lite"/>
    </source>
</evidence>
<sequence length="331" mass="35151">MPDSPPASAPAGSEPPRPPYAADGAATVTLAVYIDRPHLRQQVREDALASGYRVVETGSLEAFAAKGRASSAAVVLIDCPVPGPASLAALTRQDLVAHERGTQLIVATQLAALDDVFGCLDLSQPQLLVDPTSADFALALGRALALSGREQLRELAEADRRLLLRLSDQVSRLAARLDRLEEDGAGGAGDRLKAPALAFRGADQPWLPAGRRAAAPLPAPQRVRQILRQRQQRAGFFGPDLFADPAWDMLLDLTAARGEGKRVSVTSLCIAAGVPATTALRWIAQMTEQGLFVRIDDPADRRRAFIDLTDRAAGGMAAYFAAISEDRGLVA</sequence>
<dbReference type="EMBL" id="JACLAX010000007">
    <property type="protein sequence ID" value="MBC2669349.1"/>
    <property type="molecule type" value="Genomic_DNA"/>
</dbReference>
<dbReference type="SUPFAM" id="SSF46785">
    <property type="entry name" value="Winged helix' DNA-binding domain"/>
    <property type="match status" value="1"/>
</dbReference>
<dbReference type="Proteomes" id="UP000551327">
    <property type="component" value="Unassembled WGS sequence"/>
</dbReference>
<dbReference type="InterPro" id="IPR036388">
    <property type="entry name" value="WH-like_DNA-bd_sf"/>
</dbReference>
<dbReference type="Pfam" id="PF13463">
    <property type="entry name" value="HTH_27"/>
    <property type="match status" value="1"/>
</dbReference>
<feature type="region of interest" description="Disordered" evidence="1">
    <location>
        <begin position="1"/>
        <end position="21"/>
    </location>
</feature>
<proteinExistence type="predicted"/>
<evidence type="ECO:0000313" key="3">
    <source>
        <dbReference type="EMBL" id="MBC2669349.1"/>
    </source>
</evidence>
<feature type="domain" description="HTH marR-type" evidence="2">
    <location>
        <begin position="260"/>
        <end position="312"/>
    </location>
</feature>
<feature type="compositionally biased region" description="Pro residues" evidence="1">
    <location>
        <begin position="1"/>
        <end position="19"/>
    </location>
</feature>
<dbReference type="AlphaFoldDB" id="A0A7X1FYI3"/>
<dbReference type="InterPro" id="IPR036390">
    <property type="entry name" value="WH_DNA-bd_sf"/>
</dbReference>